<dbReference type="STRING" id="5722.A2DFB2"/>
<protein>
    <submittedName>
        <fullName evidence="3">Adenylate and Guanylate cyclase catalytic domain containing protein</fullName>
    </submittedName>
</protein>
<dbReference type="Pfam" id="PF00211">
    <property type="entry name" value="Guanylate_cyc"/>
    <property type="match status" value="1"/>
</dbReference>
<dbReference type="InterPro" id="IPR001054">
    <property type="entry name" value="A/G_cyclase"/>
</dbReference>
<dbReference type="SMART" id="SM00044">
    <property type="entry name" value="CYCc"/>
    <property type="match status" value="1"/>
</dbReference>
<evidence type="ECO:0000313" key="3">
    <source>
        <dbReference type="EMBL" id="EAY20840.1"/>
    </source>
</evidence>
<feature type="transmembrane region" description="Helical" evidence="1">
    <location>
        <begin position="629"/>
        <end position="648"/>
    </location>
</feature>
<dbReference type="RefSeq" id="XP_001581826.1">
    <property type="nucleotide sequence ID" value="XM_001581776.1"/>
</dbReference>
<dbReference type="EMBL" id="DS113194">
    <property type="protein sequence ID" value="EAY20840.1"/>
    <property type="molecule type" value="Genomic_DNA"/>
</dbReference>
<dbReference type="PANTHER" id="PTHR45655:SF13">
    <property type="entry name" value="SOLUBLE GUANYLATE CYCLASE GCY-32-RELATED"/>
    <property type="match status" value="1"/>
</dbReference>
<accession>A2DFB2</accession>
<evidence type="ECO:0000259" key="2">
    <source>
        <dbReference type="PROSITE" id="PS50125"/>
    </source>
</evidence>
<dbReference type="eggNOG" id="KOG4171">
    <property type="taxonomic scope" value="Eukaryota"/>
</dbReference>
<reference evidence="3" key="2">
    <citation type="journal article" date="2007" name="Science">
        <title>Draft genome sequence of the sexually transmitted pathogen Trichomonas vaginalis.</title>
        <authorList>
            <person name="Carlton J.M."/>
            <person name="Hirt R.P."/>
            <person name="Silva J.C."/>
            <person name="Delcher A.L."/>
            <person name="Schatz M."/>
            <person name="Zhao Q."/>
            <person name="Wortman J.R."/>
            <person name="Bidwell S.L."/>
            <person name="Alsmark U.C.M."/>
            <person name="Besteiro S."/>
            <person name="Sicheritz-Ponten T."/>
            <person name="Noel C.J."/>
            <person name="Dacks J.B."/>
            <person name="Foster P.G."/>
            <person name="Simillion C."/>
            <person name="Van de Peer Y."/>
            <person name="Miranda-Saavedra D."/>
            <person name="Barton G.J."/>
            <person name="Westrop G.D."/>
            <person name="Mueller S."/>
            <person name="Dessi D."/>
            <person name="Fiori P.L."/>
            <person name="Ren Q."/>
            <person name="Paulsen I."/>
            <person name="Zhang H."/>
            <person name="Bastida-Corcuera F.D."/>
            <person name="Simoes-Barbosa A."/>
            <person name="Brown M.T."/>
            <person name="Hayes R.D."/>
            <person name="Mukherjee M."/>
            <person name="Okumura C.Y."/>
            <person name="Schneider R."/>
            <person name="Smith A.J."/>
            <person name="Vanacova S."/>
            <person name="Villalvazo M."/>
            <person name="Haas B.J."/>
            <person name="Pertea M."/>
            <person name="Feldblyum T.V."/>
            <person name="Utterback T.R."/>
            <person name="Shu C.L."/>
            <person name="Osoegawa K."/>
            <person name="de Jong P.J."/>
            <person name="Hrdy I."/>
            <person name="Horvathova L."/>
            <person name="Zubacova Z."/>
            <person name="Dolezal P."/>
            <person name="Malik S.B."/>
            <person name="Logsdon J.M. Jr."/>
            <person name="Henze K."/>
            <person name="Gupta A."/>
            <person name="Wang C.C."/>
            <person name="Dunne R.L."/>
            <person name="Upcroft J.A."/>
            <person name="Upcroft P."/>
            <person name="White O."/>
            <person name="Salzberg S.L."/>
            <person name="Tang P."/>
            <person name="Chiu C.-H."/>
            <person name="Lee Y.-S."/>
            <person name="Embley T.M."/>
            <person name="Coombs G.H."/>
            <person name="Mottram J.C."/>
            <person name="Tachezy J."/>
            <person name="Fraser-Liggett C.M."/>
            <person name="Johnson P.J."/>
        </authorList>
    </citation>
    <scope>NUCLEOTIDE SEQUENCE [LARGE SCALE GENOMIC DNA]</scope>
    <source>
        <strain evidence="3">G3</strain>
    </source>
</reference>
<evidence type="ECO:0000256" key="1">
    <source>
        <dbReference type="SAM" id="Phobius"/>
    </source>
</evidence>
<dbReference type="InterPro" id="IPR029787">
    <property type="entry name" value="Nucleotide_cyclase"/>
</dbReference>
<feature type="transmembrane region" description="Helical" evidence="1">
    <location>
        <begin position="550"/>
        <end position="571"/>
    </location>
</feature>
<dbReference type="PANTHER" id="PTHR45655">
    <property type="entry name" value="GUANYLATE CYCLASE SOLUBLE SUBUNIT BETA-2"/>
    <property type="match status" value="1"/>
</dbReference>
<keyword evidence="4" id="KW-1185">Reference proteome</keyword>
<feature type="transmembrane region" description="Helical" evidence="1">
    <location>
        <begin position="355"/>
        <end position="375"/>
    </location>
</feature>
<dbReference type="InParanoid" id="A2DFB2"/>
<organism evidence="3 4">
    <name type="scientific">Trichomonas vaginalis (strain ATCC PRA-98 / G3)</name>
    <dbReference type="NCBI Taxonomy" id="412133"/>
    <lineage>
        <taxon>Eukaryota</taxon>
        <taxon>Metamonada</taxon>
        <taxon>Parabasalia</taxon>
        <taxon>Trichomonadida</taxon>
        <taxon>Trichomonadidae</taxon>
        <taxon>Trichomonas</taxon>
    </lineage>
</organism>
<keyword evidence="1" id="KW-1133">Transmembrane helix</keyword>
<proteinExistence type="predicted"/>
<keyword evidence="1" id="KW-0812">Transmembrane</keyword>
<name>A2DFB2_TRIV3</name>
<dbReference type="GO" id="GO:0006171">
    <property type="term" value="P:cAMP biosynthetic process"/>
    <property type="evidence" value="ECO:0000318"/>
    <property type="project" value="GO_Central"/>
</dbReference>
<dbReference type="GO" id="GO:0004016">
    <property type="term" value="F:adenylate cyclase activity"/>
    <property type="evidence" value="ECO:0000318"/>
    <property type="project" value="GO_Central"/>
</dbReference>
<feature type="domain" description="Guanylate cyclase" evidence="2">
    <location>
        <begin position="1057"/>
        <end position="1190"/>
    </location>
</feature>
<feature type="transmembrane region" description="Helical" evidence="1">
    <location>
        <begin position="53"/>
        <end position="72"/>
    </location>
</feature>
<dbReference type="VEuPathDB" id="TrichDB:TVAGG3_0565620"/>
<dbReference type="Gene3D" id="3.30.70.1230">
    <property type="entry name" value="Nucleotide cyclase"/>
    <property type="match status" value="1"/>
</dbReference>
<evidence type="ECO:0000313" key="4">
    <source>
        <dbReference type="Proteomes" id="UP000001542"/>
    </source>
</evidence>
<dbReference type="GO" id="GO:0005886">
    <property type="term" value="C:plasma membrane"/>
    <property type="evidence" value="ECO:0000318"/>
    <property type="project" value="GO_Central"/>
</dbReference>
<dbReference type="OrthoDB" id="1890790at2759"/>
<reference evidence="3" key="1">
    <citation type="submission" date="2006-10" db="EMBL/GenBank/DDBJ databases">
        <authorList>
            <person name="Amadeo P."/>
            <person name="Zhao Q."/>
            <person name="Wortman J."/>
            <person name="Fraser-Liggett C."/>
            <person name="Carlton J."/>
        </authorList>
    </citation>
    <scope>NUCLEOTIDE SEQUENCE</scope>
    <source>
        <strain evidence="3">G3</strain>
    </source>
</reference>
<keyword evidence="1" id="KW-0472">Membrane</keyword>
<sequence length="1236" mass="142241">MFIFSYVAGIYLFLDSVFINKLFGIFYCALLLTNGSTCILNIVAGFIQFQYNILFFVVILFVVLSVLILYFMHMKFSQLSMVTLDAAAEESFFYGRSDNLARDVRRSLDYCSPGVFFFNLYDNFIEDGIDQCKDMLFVYARIVSAFPSYKYKLELISDTLKQSSLDCRRLLNFQIQYLIMHRNTAVNSKIVKAFDQIANQSKVLKINMRRFWENVLQANNVAFWTNIDVVHKLQSELARQVNEVVNDYENCPEVVSEAVNIHSTLTFQFEEAKELKKDLDMLEKGLPAHKDRALINMISLFPNVMNSISDLTKEIDIVGNALHNKEVDQEEVRKKEITNELINNSKVGRYFSSGLFFTIMAIISIAFFVLYILMFEYKILDNVSKTYTFISTSNRLMHAFARYLLTKIVNYGLYTSDSGVFSDSDDMMKKISPYWFEEGHLKKINVSYEVLLETSQIIRTAMENMSLANSKLDTSITKINDFVTFYNNYVFDGTNETVAESISTIMMVNNNYNENFVNNSITVYHEFKKSLEAMITNLTFQSKINENSNFLILSLLVSLIFYSFPSVLHFFKLTTTMHNIAVCFSSLPAPVLRKAIGENSTTSGSEEKKEEDDISSISAMSMLTMNFQFYFGLFLSAFPCVILCYGFYFCSMSHIRECDTIVQSAGMLRTALTDVRMSFLATAVAFLNGYPIEEKYEANKDMINRMIDLRDELLEDAIHSNANQLVLSKHRLGDWMDIQDKYRKTWDPLGDYYDSIPIMKANFERLATYRYLMQVDCFIFLSKLTILNQPPSLTNINYNAYYLWWVYDEVEKEFYQTIITSSNKSIDSGEALVTIFLTLFIIFQFISLFYTIYSIYKFNRNIKIAMKLLILIDLEVIMNDEQLLEMIHLGSVNNIARQKDNFTYGGGFYLKYTETGIAMVDPDLNIVEFNETFNQMLPGIKTIKELNSDDLSLTIYNIFERKCDYTYQATINTTNSLGNPVHARVTVIAMNDTRALMQHDEAKITGCALILQDISKFAVTEMKIQKKKEQIIEMLKVVIPESAVNELQNGSDSISSTVHSISIGRIQVIVKSELETMQHMQFLSMMFKNFDHLLTEYTTLTRIRTFSNEYTFAGGIFMSVNKPEKHAEETVRFCLDILKGITHLKEEVKVDFDIKIGIHTGGPVIAGVISTDYPSYQILGNVETYTERLMRICDPNKLRVSRSVYELVFSAGFKVVEAEPIKIGNENVQTYSIDVR</sequence>
<dbReference type="SMR" id="A2DFB2"/>
<dbReference type="VEuPathDB" id="TrichDB:TVAG_436640"/>
<dbReference type="CDD" id="cd07302">
    <property type="entry name" value="CHD"/>
    <property type="match status" value="1"/>
</dbReference>
<dbReference type="GO" id="GO:0035556">
    <property type="term" value="P:intracellular signal transduction"/>
    <property type="evidence" value="ECO:0007669"/>
    <property type="project" value="InterPro"/>
</dbReference>
<dbReference type="GO" id="GO:0007189">
    <property type="term" value="P:adenylate cyclase-activating G protein-coupled receptor signaling pathway"/>
    <property type="evidence" value="ECO:0000318"/>
    <property type="project" value="GO_Central"/>
</dbReference>
<dbReference type="Proteomes" id="UP000001542">
    <property type="component" value="Unassembled WGS sequence"/>
</dbReference>
<dbReference type="KEGG" id="tva:5466385"/>
<gene>
    <name evidence="3" type="ORF">TVAG_436640</name>
</gene>
<feature type="transmembrane region" description="Helical" evidence="1">
    <location>
        <begin position="831"/>
        <end position="856"/>
    </location>
</feature>
<dbReference type="AlphaFoldDB" id="A2DFB2"/>
<dbReference type="PROSITE" id="PS50125">
    <property type="entry name" value="GUANYLATE_CYCLASE_2"/>
    <property type="match status" value="1"/>
</dbReference>
<feature type="transmembrane region" description="Helical" evidence="1">
    <location>
        <begin position="22"/>
        <end position="47"/>
    </location>
</feature>
<dbReference type="SUPFAM" id="SSF55073">
    <property type="entry name" value="Nucleotide cyclase"/>
    <property type="match status" value="1"/>
</dbReference>